<feature type="domain" description="Rhamnogalacturonase A/B/Epimerase-like pectate lyase" evidence="2">
    <location>
        <begin position="120"/>
        <end position="342"/>
    </location>
</feature>
<evidence type="ECO:0000259" key="2">
    <source>
        <dbReference type="Pfam" id="PF12708"/>
    </source>
</evidence>
<dbReference type="Gene3D" id="2.160.20.10">
    <property type="entry name" value="Single-stranded right-handed beta-helix, Pectin lyase-like"/>
    <property type="match status" value="2"/>
</dbReference>
<dbReference type="OrthoDB" id="1046782at2759"/>
<accession>A0A1L7WGU1</accession>
<dbReference type="CDD" id="cd23668">
    <property type="entry name" value="GH55_beta13glucanase-like"/>
    <property type="match status" value="1"/>
</dbReference>
<feature type="chain" id="PRO_5012137402" evidence="1">
    <location>
        <begin position="17"/>
        <end position="845"/>
    </location>
</feature>
<keyword evidence="1" id="KW-0732">Signal</keyword>
<dbReference type="STRING" id="576137.A0A1L7WGU1"/>
<evidence type="ECO:0000313" key="3">
    <source>
        <dbReference type="EMBL" id="CZR51994.1"/>
    </source>
</evidence>
<dbReference type="PANTHER" id="PTHR33928:SF2">
    <property type="entry name" value="PECTATE LYASE SUPERFAMILY PROTEIN DOMAIN-CONTAINING PROTEIN-RELATED"/>
    <property type="match status" value="1"/>
</dbReference>
<name>A0A1L7WGU1_9HELO</name>
<keyword evidence="4" id="KW-1185">Reference proteome</keyword>
<dbReference type="PANTHER" id="PTHR33928">
    <property type="entry name" value="POLYGALACTURONASE QRT3"/>
    <property type="match status" value="1"/>
</dbReference>
<organism evidence="3 4">
    <name type="scientific">Phialocephala subalpina</name>
    <dbReference type="NCBI Taxonomy" id="576137"/>
    <lineage>
        <taxon>Eukaryota</taxon>
        <taxon>Fungi</taxon>
        <taxon>Dikarya</taxon>
        <taxon>Ascomycota</taxon>
        <taxon>Pezizomycotina</taxon>
        <taxon>Leotiomycetes</taxon>
        <taxon>Helotiales</taxon>
        <taxon>Mollisiaceae</taxon>
        <taxon>Phialocephala</taxon>
        <taxon>Phialocephala fortinii species complex</taxon>
    </lineage>
</organism>
<evidence type="ECO:0000256" key="1">
    <source>
        <dbReference type="SAM" id="SignalP"/>
    </source>
</evidence>
<dbReference type="InterPro" id="IPR039279">
    <property type="entry name" value="QRT3-like"/>
</dbReference>
<dbReference type="InterPro" id="IPR024535">
    <property type="entry name" value="RHGA/B-epi-like_pectate_lyase"/>
</dbReference>
<dbReference type="Proteomes" id="UP000184330">
    <property type="component" value="Unassembled WGS sequence"/>
</dbReference>
<dbReference type="SUPFAM" id="SSF51126">
    <property type="entry name" value="Pectin lyase-like"/>
    <property type="match status" value="2"/>
</dbReference>
<protein>
    <submittedName>
        <fullName evidence="3">Related to exo-beta-1,3-glucanase</fullName>
    </submittedName>
</protein>
<feature type="signal peptide" evidence="1">
    <location>
        <begin position="1"/>
        <end position="16"/>
    </location>
</feature>
<gene>
    <name evidence="3" type="ORF">PAC_01871</name>
</gene>
<dbReference type="InterPro" id="IPR011050">
    <property type="entry name" value="Pectin_lyase_fold/virulence"/>
</dbReference>
<dbReference type="EMBL" id="FJOG01000002">
    <property type="protein sequence ID" value="CZR51994.1"/>
    <property type="molecule type" value="Genomic_DNA"/>
</dbReference>
<sequence length="845" mass="89028">MSVLLSFIALLSFAAAAPQAVKTSSSFLPLSSSLTNPVNLSSIYVDQIQAQKPIIDIAQGLNISINPDIILNSTSPTHPVSFIAQASCNGPQPGSPSTFWREQAAHNGIAATLSGSFTVWRNVVSDFGADNSGSSDASGAINNAISSGSRKGNGFTTRPAYVYVPGGTYKISNSVNMLVNTFLVGDPLNMPTFVADSSLGTNPVIQGFDSTQQSTTNFYTGIRNIKIQTTSISTGTKAVGLNWAVSQACSLFNVVFSMPDYSSHIGITMTAVVNGNNEGGGSGTLISDCSFIGGAIGIQLSNQQYNLKGLSFNGCSTGIYVDHVFVGTFQGLTFQNCNYGVDMSNSYNVGAVSLIDSSISSCNAGVYTAVTGNGEGSLVIDNFNVGSGVTAVKSSKDGSALLSGSVAAGSTWVMGNENPQNFQSGKMYQINRPAALLSGDKYYTKQQPQYENYDVSQFVNVKSASGYTVYGDNQHDDSDAINALLAANANCKITYFPQGIYKVAKTIYVPPGSRIVGDVLSVISGIGSNFYNPNNPQPIVQVGRPGDVGVAEFTDMLFSVADVLQGATILEVNMAASSPGSVSFHNTHVRVGGTADTKVNTNCAPADTSDCKAAHTMLHITSSSSPYIENMWGWTADHSLDGGPNQNIATGRGALIESTKGAWLVGTAFEHNTLYQYNLNNAQNVYIGMQQTETAYWQGIGSPEQAPSPWASNTSIGDPTFSNCASSGDSGNSQCYMGFHQQISSSSNLVIHGSAFWVFFNDMTDGSYSNAGCPNHNNICQENAVIMTDTTSLFWYNLLTKSTTNMVRDNGVVTAMQVNNPGGWEGSVPGVIAAYLKDSGIANEQ</sequence>
<dbReference type="GO" id="GO:0004650">
    <property type="term" value="F:polygalacturonase activity"/>
    <property type="evidence" value="ECO:0007669"/>
    <property type="project" value="InterPro"/>
</dbReference>
<dbReference type="AlphaFoldDB" id="A0A1L7WGU1"/>
<evidence type="ECO:0000313" key="4">
    <source>
        <dbReference type="Proteomes" id="UP000184330"/>
    </source>
</evidence>
<reference evidence="3 4" key="1">
    <citation type="submission" date="2016-03" db="EMBL/GenBank/DDBJ databases">
        <authorList>
            <person name="Ploux O."/>
        </authorList>
    </citation>
    <scope>NUCLEOTIDE SEQUENCE [LARGE SCALE GENOMIC DNA]</scope>
    <source>
        <strain evidence="3 4">UAMH 11012</strain>
    </source>
</reference>
<dbReference type="Pfam" id="PF12708">
    <property type="entry name" value="Pect-lyase_RHGA_epim"/>
    <property type="match status" value="1"/>
</dbReference>
<proteinExistence type="predicted"/>
<dbReference type="InterPro" id="IPR012334">
    <property type="entry name" value="Pectin_lyas_fold"/>
</dbReference>
<dbReference type="FunFam" id="2.160.20.10:FF:000049">
    <property type="entry name" value="Putative exo-beta-1,3-glucanase"/>
    <property type="match status" value="1"/>
</dbReference>